<dbReference type="RefSeq" id="WP_345433800.1">
    <property type="nucleotide sequence ID" value="NZ_BAABHK010000008.1"/>
</dbReference>
<evidence type="ECO:0000313" key="2">
    <source>
        <dbReference type="EMBL" id="GAA4630057.1"/>
    </source>
</evidence>
<feature type="coiled-coil region" evidence="1">
    <location>
        <begin position="22"/>
        <end position="96"/>
    </location>
</feature>
<keyword evidence="3" id="KW-1185">Reference proteome</keyword>
<protein>
    <submittedName>
        <fullName evidence="2">Uncharacterized protein</fullName>
    </submittedName>
</protein>
<gene>
    <name evidence="2" type="ORF">GCM10023196_053850</name>
</gene>
<dbReference type="EMBL" id="BAABHK010000008">
    <property type="protein sequence ID" value="GAA4630057.1"/>
    <property type="molecule type" value="Genomic_DNA"/>
</dbReference>
<sequence length="192" mass="21180">MTVTDPETTDLGTRLSMAQAAVAPLRERVSQLEQDLNAALERSDYDTASNLQAELGPARQEYGVAEATARVLAEMQQEIENTRQAEQRRIAEQQRREEVHRQVEDMRATEAESMDEMNRHLAAARAGVDAVKQSLQTALSHQGAVGVARQEIQNLLVSIGEAEPARVFGPSEVSAVLEGRNPILRAIYYGQI</sequence>
<dbReference type="Proteomes" id="UP001501442">
    <property type="component" value="Unassembled WGS sequence"/>
</dbReference>
<evidence type="ECO:0000256" key="1">
    <source>
        <dbReference type="SAM" id="Coils"/>
    </source>
</evidence>
<name>A0ABP8UFL8_9ACTN</name>
<keyword evidence="1" id="KW-0175">Coiled coil</keyword>
<accession>A0ABP8UFL8</accession>
<reference evidence="3" key="1">
    <citation type="journal article" date="2019" name="Int. J. Syst. Evol. Microbiol.">
        <title>The Global Catalogue of Microorganisms (GCM) 10K type strain sequencing project: providing services to taxonomists for standard genome sequencing and annotation.</title>
        <authorList>
            <consortium name="The Broad Institute Genomics Platform"/>
            <consortium name="The Broad Institute Genome Sequencing Center for Infectious Disease"/>
            <person name="Wu L."/>
            <person name="Ma J."/>
        </authorList>
    </citation>
    <scope>NUCLEOTIDE SEQUENCE [LARGE SCALE GENOMIC DNA]</scope>
    <source>
        <strain evidence="3">JCM 17939</strain>
    </source>
</reference>
<proteinExistence type="predicted"/>
<evidence type="ECO:0000313" key="3">
    <source>
        <dbReference type="Proteomes" id="UP001501442"/>
    </source>
</evidence>
<organism evidence="2 3">
    <name type="scientific">Actinoallomurus vinaceus</name>
    <dbReference type="NCBI Taxonomy" id="1080074"/>
    <lineage>
        <taxon>Bacteria</taxon>
        <taxon>Bacillati</taxon>
        <taxon>Actinomycetota</taxon>
        <taxon>Actinomycetes</taxon>
        <taxon>Streptosporangiales</taxon>
        <taxon>Thermomonosporaceae</taxon>
        <taxon>Actinoallomurus</taxon>
    </lineage>
</organism>
<comment type="caution">
    <text evidence="2">The sequence shown here is derived from an EMBL/GenBank/DDBJ whole genome shotgun (WGS) entry which is preliminary data.</text>
</comment>